<name>A0AAN9B6G2_9CAEN</name>
<protein>
    <submittedName>
        <fullName evidence="4">Uncharacterized protein</fullName>
    </submittedName>
</protein>
<feature type="compositionally biased region" description="Polar residues" evidence="1">
    <location>
        <begin position="196"/>
        <end position="208"/>
    </location>
</feature>
<dbReference type="InterPro" id="IPR056430">
    <property type="entry name" value="C2CD5_YbjQ-like_dom"/>
</dbReference>
<evidence type="ECO:0000259" key="2">
    <source>
        <dbReference type="Pfam" id="PF23028"/>
    </source>
</evidence>
<gene>
    <name evidence="4" type="ORF">V1264_003631</name>
</gene>
<keyword evidence="5" id="KW-1185">Reference proteome</keyword>
<proteinExistence type="predicted"/>
<dbReference type="GO" id="GO:0005509">
    <property type="term" value="F:calcium ion binding"/>
    <property type="evidence" value="ECO:0007669"/>
    <property type="project" value="TreeGrafter"/>
</dbReference>
<dbReference type="InterPro" id="IPR057815">
    <property type="entry name" value="C2CD5_C"/>
</dbReference>
<dbReference type="PANTHER" id="PTHR37412:SF2">
    <property type="entry name" value="C2 DOMAIN-CONTAINING PROTEIN 5"/>
    <property type="match status" value="1"/>
</dbReference>
<dbReference type="Proteomes" id="UP001374579">
    <property type="component" value="Unassembled WGS sequence"/>
</dbReference>
<reference evidence="4 5" key="1">
    <citation type="submission" date="2024-02" db="EMBL/GenBank/DDBJ databases">
        <title>Chromosome-scale genome assembly of the rough periwinkle Littorina saxatilis.</title>
        <authorList>
            <person name="De Jode A."/>
            <person name="Faria R."/>
            <person name="Formenti G."/>
            <person name="Sims Y."/>
            <person name="Smith T.P."/>
            <person name="Tracey A."/>
            <person name="Wood J.M.D."/>
            <person name="Zagrodzka Z.B."/>
            <person name="Johannesson K."/>
            <person name="Butlin R.K."/>
            <person name="Leder E.H."/>
        </authorList>
    </citation>
    <scope>NUCLEOTIDE SEQUENCE [LARGE SCALE GENOMIC DNA]</scope>
    <source>
        <strain evidence="4">Snail1</strain>
        <tissue evidence="4">Muscle</tissue>
    </source>
</reference>
<evidence type="ECO:0000313" key="5">
    <source>
        <dbReference type="Proteomes" id="UP001374579"/>
    </source>
</evidence>
<feature type="domain" description="C2" evidence="2">
    <location>
        <begin position="55"/>
        <end position="146"/>
    </location>
</feature>
<sequence>MTNGDSNSLNAASDDSDEDQSDAETFINNKDTFVLEIDDPKDEILALVLRDSTPPDGFEVCNTQLPPGIPPSRIASHAQMFTQMAQIRYLPNINTKLEFADIFDMLLRRICFKLRRLAPCCLTDLNFHMEIPDEDEVQIAVTGCCLTLGEPQTQNTALLTLPSTAPSSKRASPRPPGTGQEEMMFNMEVEADKEPSSSASVTRTQPPSFNVPGLRQSKIYERRKGQPKMPQRLQGVELTPLPAVIGGKIVKYLGNYNFFLIRESTSVKECGGLAGFMQCFIGEMMAIVRGHVSALGGNALVGYQMSHCVLFSNLHKNQAQCLINVCGDAVQANYDNEPVSADPLLTADIS</sequence>
<dbReference type="GO" id="GO:0090314">
    <property type="term" value="P:positive regulation of protein targeting to membrane"/>
    <property type="evidence" value="ECO:0007669"/>
    <property type="project" value="TreeGrafter"/>
</dbReference>
<evidence type="ECO:0000313" key="4">
    <source>
        <dbReference type="EMBL" id="KAK7099501.1"/>
    </source>
</evidence>
<comment type="caution">
    <text evidence="4">The sequence shown here is derived from an EMBL/GenBank/DDBJ whole genome shotgun (WGS) entry which is preliminary data.</text>
</comment>
<dbReference type="GO" id="GO:0072659">
    <property type="term" value="P:protein localization to plasma membrane"/>
    <property type="evidence" value="ECO:0007669"/>
    <property type="project" value="TreeGrafter"/>
</dbReference>
<dbReference type="AlphaFoldDB" id="A0AAN9B6G2"/>
<feature type="compositionally biased region" description="Low complexity" evidence="1">
    <location>
        <begin position="1"/>
        <end position="13"/>
    </location>
</feature>
<feature type="region of interest" description="Disordered" evidence="1">
    <location>
        <begin position="161"/>
        <end position="216"/>
    </location>
</feature>
<evidence type="ECO:0000259" key="3">
    <source>
        <dbReference type="Pfam" id="PF23128"/>
    </source>
</evidence>
<dbReference type="GO" id="GO:0065002">
    <property type="term" value="P:intracellular protein transmembrane transport"/>
    <property type="evidence" value="ECO:0007669"/>
    <property type="project" value="TreeGrafter"/>
</dbReference>
<dbReference type="GO" id="GO:0031340">
    <property type="term" value="P:positive regulation of vesicle fusion"/>
    <property type="evidence" value="ECO:0007669"/>
    <property type="project" value="TreeGrafter"/>
</dbReference>
<feature type="region of interest" description="Disordered" evidence="1">
    <location>
        <begin position="1"/>
        <end position="23"/>
    </location>
</feature>
<dbReference type="GO" id="GO:0010828">
    <property type="term" value="P:positive regulation of D-glucose transmembrane transport"/>
    <property type="evidence" value="ECO:0007669"/>
    <property type="project" value="TreeGrafter"/>
</dbReference>
<dbReference type="PANTHER" id="PTHR37412">
    <property type="entry name" value="C2 DOMAIN-CONTAINING PROTEIN 5"/>
    <property type="match status" value="1"/>
</dbReference>
<dbReference type="EMBL" id="JBAMIC010000012">
    <property type="protein sequence ID" value="KAK7099501.1"/>
    <property type="molecule type" value="Genomic_DNA"/>
</dbReference>
<evidence type="ECO:0000256" key="1">
    <source>
        <dbReference type="SAM" id="MobiDB-lite"/>
    </source>
</evidence>
<dbReference type="GO" id="GO:0005886">
    <property type="term" value="C:plasma membrane"/>
    <property type="evidence" value="ECO:0007669"/>
    <property type="project" value="TreeGrafter"/>
</dbReference>
<organism evidence="4 5">
    <name type="scientific">Littorina saxatilis</name>
    <dbReference type="NCBI Taxonomy" id="31220"/>
    <lineage>
        <taxon>Eukaryota</taxon>
        <taxon>Metazoa</taxon>
        <taxon>Spiralia</taxon>
        <taxon>Lophotrochozoa</taxon>
        <taxon>Mollusca</taxon>
        <taxon>Gastropoda</taxon>
        <taxon>Caenogastropoda</taxon>
        <taxon>Littorinimorpha</taxon>
        <taxon>Littorinoidea</taxon>
        <taxon>Littorinidae</taxon>
        <taxon>Littorina</taxon>
    </lineage>
</organism>
<dbReference type="GO" id="GO:0005544">
    <property type="term" value="F:calcium-dependent phospholipid binding"/>
    <property type="evidence" value="ECO:0007669"/>
    <property type="project" value="InterPro"/>
</dbReference>
<dbReference type="InterPro" id="IPR038983">
    <property type="entry name" value="C2CD5"/>
</dbReference>
<dbReference type="Pfam" id="PF23128">
    <property type="entry name" value="YbjQ_4"/>
    <property type="match status" value="1"/>
</dbReference>
<feature type="domain" description="C2CD5 C-terminal" evidence="3">
    <location>
        <begin position="238"/>
        <end position="331"/>
    </location>
</feature>
<accession>A0AAN9B6G2</accession>
<dbReference type="Pfam" id="PF23028">
    <property type="entry name" value="YbjQ_3"/>
    <property type="match status" value="1"/>
</dbReference>